<name>A0AAJ2BKY2_9PSED</name>
<evidence type="ECO:0000313" key="3">
    <source>
        <dbReference type="Proteomes" id="UP001268036"/>
    </source>
</evidence>
<dbReference type="RefSeq" id="WP_309758228.1">
    <property type="nucleotide sequence ID" value="NZ_JAVJAF010000001.1"/>
</dbReference>
<sequence length="43" mass="4829">MLKQMKRRALRGLLDLLLDQPAQQRPAQPSQARHPQGAGAQPR</sequence>
<dbReference type="Proteomes" id="UP001268036">
    <property type="component" value="Unassembled WGS sequence"/>
</dbReference>
<gene>
    <name evidence="2" type="ORF">QE440_002208</name>
</gene>
<protein>
    <submittedName>
        <fullName evidence="2">Uncharacterized protein</fullName>
    </submittedName>
</protein>
<evidence type="ECO:0000256" key="1">
    <source>
        <dbReference type="SAM" id="MobiDB-lite"/>
    </source>
</evidence>
<accession>A0AAJ2BKY2</accession>
<evidence type="ECO:0000313" key="2">
    <source>
        <dbReference type="EMBL" id="MDR6234467.1"/>
    </source>
</evidence>
<proteinExistence type="predicted"/>
<comment type="caution">
    <text evidence="2">The sequence shown here is derived from an EMBL/GenBank/DDBJ whole genome shotgun (WGS) entry which is preliminary data.</text>
</comment>
<dbReference type="EMBL" id="JAVJAF010000001">
    <property type="protein sequence ID" value="MDR6234467.1"/>
    <property type="molecule type" value="Genomic_DNA"/>
</dbReference>
<feature type="region of interest" description="Disordered" evidence="1">
    <location>
        <begin position="16"/>
        <end position="43"/>
    </location>
</feature>
<reference evidence="2" key="1">
    <citation type="submission" date="2023-08" db="EMBL/GenBank/DDBJ databases">
        <title>Functional and genomic diversity of the sorghum phyllosphere microbiome.</title>
        <authorList>
            <person name="Shade A."/>
        </authorList>
    </citation>
    <scope>NUCLEOTIDE SEQUENCE</scope>
    <source>
        <strain evidence="2">SORGH_AS_0201</strain>
    </source>
</reference>
<organism evidence="2 3">
    <name type="scientific">Pseudomonas oryzihabitans</name>
    <dbReference type="NCBI Taxonomy" id="47885"/>
    <lineage>
        <taxon>Bacteria</taxon>
        <taxon>Pseudomonadati</taxon>
        <taxon>Pseudomonadota</taxon>
        <taxon>Gammaproteobacteria</taxon>
        <taxon>Pseudomonadales</taxon>
        <taxon>Pseudomonadaceae</taxon>
        <taxon>Pseudomonas</taxon>
    </lineage>
</organism>
<dbReference type="AlphaFoldDB" id="A0AAJ2BKY2"/>
<feature type="compositionally biased region" description="Low complexity" evidence="1">
    <location>
        <begin position="16"/>
        <end position="36"/>
    </location>
</feature>